<evidence type="ECO:0000313" key="2">
    <source>
        <dbReference type="EMBL" id="PVV04636.1"/>
    </source>
</evidence>
<protein>
    <submittedName>
        <fullName evidence="2">Uncharacterized protein</fullName>
    </submittedName>
</protein>
<feature type="region of interest" description="Disordered" evidence="1">
    <location>
        <begin position="205"/>
        <end position="254"/>
    </location>
</feature>
<reference evidence="2 3" key="1">
    <citation type="journal article" date="2018" name="MBio">
        <title>Comparative Genomics Reveals the Core Gene Toolbox for the Fungus-Insect Symbiosis.</title>
        <authorList>
            <person name="Wang Y."/>
            <person name="Stata M."/>
            <person name="Wang W."/>
            <person name="Stajich J.E."/>
            <person name="White M.M."/>
            <person name="Moncalvo J.M."/>
        </authorList>
    </citation>
    <scope>NUCLEOTIDE SEQUENCE [LARGE SCALE GENOMIC DNA]</scope>
    <source>
        <strain evidence="2 3">SC-DP-2</strain>
    </source>
</reference>
<feature type="compositionally biased region" description="Polar residues" evidence="1">
    <location>
        <begin position="21"/>
        <end position="65"/>
    </location>
</feature>
<dbReference type="Proteomes" id="UP000245609">
    <property type="component" value="Unassembled WGS sequence"/>
</dbReference>
<evidence type="ECO:0000313" key="3">
    <source>
        <dbReference type="Proteomes" id="UP000245609"/>
    </source>
</evidence>
<dbReference type="AlphaFoldDB" id="A0A2T9ZJ39"/>
<gene>
    <name evidence="2" type="ORF">BB560_000848</name>
</gene>
<feature type="region of interest" description="Disordered" evidence="1">
    <location>
        <begin position="148"/>
        <end position="176"/>
    </location>
</feature>
<evidence type="ECO:0000256" key="1">
    <source>
        <dbReference type="SAM" id="MobiDB-lite"/>
    </source>
</evidence>
<comment type="caution">
    <text evidence="2">The sequence shown here is derived from an EMBL/GenBank/DDBJ whole genome shotgun (WGS) entry which is preliminary data.</text>
</comment>
<dbReference type="EMBL" id="MBFS01000098">
    <property type="protein sequence ID" value="PVV04636.1"/>
    <property type="molecule type" value="Genomic_DNA"/>
</dbReference>
<feature type="compositionally biased region" description="Polar residues" evidence="1">
    <location>
        <begin position="563"/>
        <end position="586"/>
    </location>
</feature>
<sequence length="1026" mass="116844">MALPNLKNLSGSEKDRFGKANSVSSDTPNNIEYAQTPSNYINESCQASQRSENYTPTSSKITSNLKTNSNSKYFLRSSESTQNKNLLSRPGYINWSHVSDLEQIGSDSEMLSLLSNQSSKFEPDLLSYSSSIGYESDKKNKRKLARGIPKNTLTDKVSFQANRDNRDSHIPSKPFKRKSNSNIFSYSSDSDSVFSISYSHIKNFDRKPESNSSNYSDFSDSSQILKSSSRSKKSNICRKEPARSRKTFPNTPCARTSTIDGDLFSPNAMTTHSTKRNTIQKTNKISKKSKLSPVVAIQDGFPSTIPRNNNFNSVLLSRFLDQQNYNCNFDIDFKFFNYYKQTTELVERNIKKSKFFHLDPISSIASSIDNIFFQNYKTHPVTKKPMAAPSSSWPSRNYLKYYGLERMEASVCEGIYNRTDTTRDYYGDFNFDNREIYISKRIISNNETCPQTSASVDLSENNVHKTTIVEKSPNELLKTNKNIMNKSNNEIEHLESAMFKKIAFADFKNDVNLINATRVLDELESFDEILLLDQCSLSSLNTLANLESFTSTYPEHEKDNSSHNDAFFQNPQTASQKQNDTTSTLIPQPGLSSLKRGEFSHQKRKKKTKPCSGKVSQLCYDRSLKKNFISNIRVLAKNRTIYKTKNQTKKSEDSMHETRKSYISSETKHISSDSQSLFQDLFSETSEYSQAEPENLFFGYNSSLYNSKGGFSSSESSNSDNSCESAMSDDDNTWIETEFSESMSPDFLKNNTNFCKPSELATPRPNYYDPSKYIHSLPGTENIKNFSFPYYLEKNSTFGCSTSLNLYRPKRLAQPLTRLAKKLKLNSKNVAYNTKNGCKNKEPISKDLLQKTTLDRNAKVLQLQMNWLNSNGFGFMYCSPNARFEIIKLVSQTKKTYGENSFDKIFFGKLMKEAKHSSSIFAEPIVQNKESLSILSKSLNSQSQLVAQGLSSVVLSKLDIALNIIQRLVDNFKNKNKKNKVHKIDWILISRAALYAGIPQKVVDRFILRIIQLYLINKFYSSRLSK</sequence>
<feature type="compositionally biased region" description="Polar residues" evidence="1">
    <location>
        <begin position="151"/>
        <end position="162"/>
    </location>
</feature>
<keyword evidence="3" id="KW-1185">Reference proteome</keyword>
<proteinExistence type="predicted"/>
<feature type="compositionally biased region" description="Low complexity" evidence="1">
    <location>
        <begin position="210"/>
        <end position="228"/>
    </location>
</feature>
<feature type="region of interest" description="Disordered" evidence="1">
    <location>
        <begin position="553"/>
        <end position="610"/>
    </location>
</feature>
<name>A0A2T9ZJ39_9FUNG</name>
<organism evidence="2 3">
    <name type="scientific">Smittium megazygosporum</name>
    <dbReference type="NCBI Taxonomy" id="133381"/>
    <lineage>
        <taxon>Eukaryota</taxon>
        <taxon>Fungi</taxon>
        <taxon>Fungi incertae sedis</taxon>
        <taxon>Zoopagomycota</taxon>
        <taxon>Kickxellomycotina</taxon>
        <taxon>Harpellomycetes</taxon>
        <taxon>Harpellales</taxon>
        <taxon>Legeriomycetaceae</taxon>
        <taxon>Smittium</taxon>
    </lineage>
</organism>
<accession>A0A2T9ZJ39</accession>
<feature type="region of interest" description="Disordered" evidence="1">
    <location>
        <begin position="1"/>
        <end position="65"/>
    </location>
</feature>